<dbReference type="EMBL" id="CP136513">
    <property type="protein sequence ID" value="WOD20607.1"/>
    <property type="molecule type" value="Genomic_DNA"/>
</dbReference>
<keyword evidence="2" id="KW-1185">Reference proteome</keyword>
<dbReference type="Proteomes" id="UP001302652">
    <property type="component" value="Chromosome 1"/>
</dbReference>
<reference evidence="1 2" key="1">
    <citation type="submission" date="2023-10" db="EMBL/GenBank/DDBJ databases">
        <title>Surface-active antibiotics is a multifunctional adaptation for post-fire microbes.</title>
        <authorList>
            <person name="Liu M.D."/>
            <person name="Du Y."/>
            <person name="Koupaei S.K."/>
            <person name="Kim N.R."/>
            <person name="Zhang W."/>
            <person name="Traxler M.F."/>
        </authorList>
    </citation>
    <scope>NUCLEOTIDE SEQUENCE [LARGE SCALE GENOMIC DNA]</scope>
    <source>
        <strain evidence="1 2">F3</strain>
    </source>
</reference>
<sequence length="182" mass="21106">MYRKTRRPELVFKDALSAFIATEGESLLADVSERHTCGRLSLYLERQLQADGFCGYYADVEYNRKQQGQVKTIINEQLEVVQITPDIIVHTRGEKPPPHDNLIAVEVKKAARPEREKNDDRARLRAMTTTPYEGVWPWDGCHPEHVCGYAVGVFLEIDLKRRHLYLEFFKKGALTKQKQRTF</sequence>
<name>A0ABZ0ETW4_9BURK</name>
<gene>
    <name evidence="1" type="ORF">RW095_31040</name>
</gene>
<organism evidence="1 2">
    <name type="scientific">Paraburkholderia kirstenboschensis</name>
    <dbReference type="NCBI Taxonomy" id="1245436"/>
    <lineage>
        <taxon>Bacteria</taxon>
        <taxon>Pseudomonadati</taxon>
        <taxon>Pseudomonadota</taxon>
        <taxon>Betaproteobacteria</taxon>
        <taxon>Burkholderiales</taxon>
        <taxon>Burkholderiaceae</taxon>
        <taxon>Paraburkholderia</taxon>
    </lineage>
</organism>
<evidence type="ECO:0000313" key="2">
    <source>
        <dbReference type="Proteomes" id="UP001302652"/>
    </source>
</evidence>
<proteinExistence type="predicted"/>
<protein>
    <submittedName>
        <fullName evidence="1">Uncharacterized protein</fullName>
    </submittedName>
</protein>
<accession>A0ABZ0ETW4</accession>
<dbReference type="RefSeq" id="WP_317022512.1">
    <property type="nucleotide sequence ID" value="NZ_CP136513.1"/>
</dbReference>
<evidence type="ECO:0000313" key="1">
    <source>
        <dbReference type="EMBL" id="WOD20607.1"/>
    </source>
</evidence>